<dbReference type="AlphaFoldDB" id="A0AAV4C2J4"/>
<keyword evidence="2" id="KW-1185">Reference proteome</keyword>
<sequence>MPQNQKSISSQCGPLSLNKVLLHVPTRCPPSLKSACTLDRYAGRKRCPLTMRALSLETIAKHGREYALAYSDGSITGGTGNGATGSTSYGLMVILLRFVG</sequence>
<name>A0AAV4C2J4_9GAST</name>
<accession>A0AAV4C2J4</accession>
<reference evidence="1 2" key="1">
    <citation type="journal article" date="2021" name="Elife">
        <title>Chloroplast acquisition without the gene transfer in kleptoplastic sea slugs, Plakobranchus ocellatus.</title>
        <authorList>
            <person name="Maeda T."/>
            <person name="Takahashi S."/>
            <person name="Yoshida T."/>
            <person name="Shimamura S."/>
            <person name="Takaki Y."/>
            <person name="Nagai Y."/>
            <person name="Toyoda A."/>
            <person name="Suzuki Y."/>
            <person name="Arimoto A."/>
            <person name="Ishii H."/>
            <person name="Satoh N."/>
            <person name="Nishiyama T."/>
            <person name="Hasebe M."/>
            <person name="Maruyama T."/>
            <person name="Minagawa J."/>
            <person name="Obokata J."/>
            <person name="Shigenobu S."/>
        </authorList>
    </citation>
    <scope>NUCLEOTIDE SEQUENCE [LARGE SCALE GENOMIC DNA]</scope>
</reference>
<dbReference type="EMBL" id="BLXT01005777">
    <property type="protein sequence ID" value="GFO25850.1"/>
    <property type="molecule type" value="Genomic_DNA"/>
</dbReference>
<proteinExistence type="predicted"/>
<organism evidence="1 2">
    <name type="scientific">Plakobranchus ocellatus</name>
    <dbReference type="NCBI Taxonomy" id="259542"/>
    <lineage>
        <taxon>Eukaryota</taxon>
        <taxon>Metazoa</taxon>
        <taxon>Spiralia</taxon>
        <taxon>Lophotrochozoa</taxon>
        <taxon>Mollusca</taxon>
        <taxon>Gastropoda</taxon>
        <taxon>Heterobranchia</taxon>
        <taxon>Euthyneura</taxon>
        <taxon>Panpulmonata</taxon>
        <taxon>Sacoglossa</taxon>
        <taxon>Placobranchoidea</taxon>
        <taxon>Plakobranchidae</taxon>
        <taxon>Plakobranchus</taxon>
    </lineage>
</organism>
<evidence type="ECO:0000313" key="1">
    <source>
        <dbReference type="EMBL" id="GFO25850.1"/>
    </source>
</evidence>
<evidence type="ECO:0000313" key="2">
    <source>
        <dbReference type="Proteomes" id="UP000735302"/>
    </source>
</evidence>
<gene>
    <name evidence="1" type="ORF">PoB_005235500</name>
</gene>
<dbReference type="Proteomes" id="UP000735302">
    <property type="component" value="Unassembled WGS sequence"/>
</dbReference>
<protein>
    <submittedName>
        <fullName evidence="1">Uncharacterized protein</fullName>
    </submittedName>
</protein>
<comment type="caution">
    <text evidence="1">The sequence shown here is derived from an EMBL/GenBank/DDBJ whole genome shotgun (WGS) entry which is preliminary data.</text>
</comment>